<keyword evidence="5" id="KW-0687">Ribonucleoprotein</keyword>
<name>A0A250XE70_9CHLO</name>
<dbReference type="OrthoDB" id="4825at2759"/>
<dbReference type="Gene3D" id="1.20.58.110">
    <property type="entry name" value="Ribosomal protein S20"/>
    <property type="match status" value="1"/>
</dbReference>
<dbReference type="GO" id="GO:0003735">
    <property type="term" value="F:structural constituent of ribosome"/>
    <property type="evidence" value="ECO:0007669"/>
    <property type="project" value="InterPro"/>
</dbReference>
<proteinExistence type="inferred from homology"/>
<keyword evidence="3" id="KW-0694">RNA-binding</keyword>
<evidence type="ECO:0008006" key="8">
    <source>
        <dbReference type="Google" id="ProtNLM"/>
    </source>
</evidence>
<sequence>MLRGMNNLLCRQFSAVRASKVAFRPAFVAPVRAPVAQRGTLVVVAADGDKDKKPPKKRTPFPVKRAQLAEERRMYNKARKSACATRIKKVIKMAESMVTSVPKTEEDVKGLEKLISEAFCEIDKAVIKGILHKNNGARKKARCSRYKKKVLLAAGLWTPPAEHPDYRLYMKLQAKKPAVTVTA</sequence>
<dbReference type="STRING" id="1157962.A0A250XE70"/>
<dbReference type="PANTHER" id="PTHR33398">
    <property type="entry name" value="30S RIBOSOMAL PROTEIN S20"/>
    <property type="match status" value="1"/>
</dbReference>
<evidence type="ECO:0000256" key="1">
    <source>
        <dbReference type="ARBA" id="ARBA00007634"/>
    </source>
</evidence>
<organism evidence="6 7">
    <name type="scientific">Chlamydomonas eustigma</name>
    <dbReference type="NCBI Taxonomy" id="1157962"/>
    <lineage>
        <taxon>Eukaryota</taxon>
        <taxon>Viridiplantae</taxon>
        <taxon>Chlorophyta</taxon>
        <taxon>core chlorophytes</taxon>
        <taxon>Chlorophyceae</taxon>
        <taxon>CS clade</taxon>
        <taxon>Chlamydomonadales</taxon>
        <taxon>Chlamydomonadaceae</taxon>
        <taxon>Chlamydomonas</taxon>
    </lineage>
</organism>
<dbReference type="InterPro" id="IPR002583">
    <property type="entry name" value="Ribosomal_bS20"/>
</dbReference>
<comment type="similarity">
    <text evidence="1">Belongs to the bacterial ribosomal protein bS20 family.</text>
</comment>
<protein>
    <recommendedName>
        <fullName evidence="8">30S ribosomal protein S20, chloroplastic</fullName>
    </recommendedName>
</protein>
<dbReference type="PANTHER" id="PTHR33398:SF1">
    <property type="entry name" value="SMALL RIBOSOMAL SUBUNIT PROTEIN BS20C"/>
    <property type="match status" value="1"/>
</dbReference>
<evidence type="ECO:0000256" key="2">
    <source>
        <dbReference type="ARBA" id="ARBA00022730"/>
    </source>
</evidence>
<keyword evidence="2" id="KW-0699">rRNA-binding</keyword>
<dbReference type="HAMAP" id="MF_00500">
    <property type="entry name" value="Ribosomal_bS20"/>
    <property type="match status" value="1"/>
</dbReference>
<evidence type="ECO:0000256" key="4">
    <source>
        <dbReference type="ARBA" id="ARBA00022980"/>
    </source>
</evidence>
<dbReference type="GO" id="GO:0070181">
    <property type="term" value="F:small ribosomal subunit rRNA binding"/>
    <property type="evidence" value="ECO:0007669"/>
    <property type="project" value="TreeGrafter"/>
</dbReference>
<keyword evidence="7" id="KW-1185">Reference proteome</keyword>
<comment type="caution">
    <text evidence="6">The sequence shown here is derived from an EMBL/GenBank/DDBJ whole genome shotgun (WGS) entry which is preliminary data.</text>
</comment>
<dbReference type="Pfam" id="PF01649">
    <property type="entry name" value="Ribosomal_S20p"/>
    <property type="match status" value="1"/>
</dbReference>
<reference evidence="6 7" key="1">
    <citation type="submission" date="2017-08" db="EMBL/GenBank/DDBJ databases">
        <title>Acidophilic green algal genome provides insights into adaptation to an acidic environment.</title>
        <authorList>
            <person name="Hirooka S."/>
            <person name="Hirose Y."/>
            <person name="Kanesaki Y."/>
            <person name="Higuchi S."/>
            <person name="Fujiwara T."/>
            <person name="Onuma R."/>
            <person name="Era A."/>
            <person name="Ohbayashi R."/>
            <person name="Uzuka A."/>
            <person name="Nozaki H."/>
            <person name="Yoshikawa H."/>
            <person name="Miyagishima S.Y."/>
        </authorList>
    </citation>
    <scope>NUCLEOTIDE SEQUENCE [LARGE SCALE GENOMIC DNA]</scope>
    <source>
        <strain evidence="6 7">NIES-2499</strain>
    </source>
</reference>
<evidence type="ECO:0000256" key="5">
    <source>
        <dbReference type="ARBA" id="ARBA00023274"/>
    </source>
</evidence>
<keyword evidence="4" id="KW-0689">Ribosomal protein</keyword>
<evidence type="ECO:0000313" key="7">
    <source>
        <dbReference type="Proteomes" id="UP000232323"/>
    </source>
</evidence>
<dbReference type="InterPro" id="IPR036510">
    <property type="entry name" value="Ribosomal_bS20_sf"/>
</dbReference>
<dbReference type="AlphaFoldDB" id="A0A250XE70"/>
<accession>A0A250XE70</accession>
<dbReference type="EMBL" id="BEGY01000064">
    <property type="protein sequence ID" value="GAX81378.1"/>
    <property type="molecule type" value="Genomic_DNA"/>
</dbReference>
<dbReference type="SUPFAM" id="SSF46992">
    <property type="entry name" value="Ribosomal protein S20"/>
    <property type="match status" value="1"/>
</dbReference>
<dbReference type="Proteomes" id="UP000232323">
    <property type="component" value="Unassembled WGS sequence"/>
</dbReference>
<evidence type="ECO:0000256" key="3">
    <source>
        <dbReference type="ARBA" id="ARBA00022884"/>
    </source>
</evidence>
<dbReference type="GO" id="GO:0015935">
    <property type="term" value="C:small ribosomal subunit"/>
    <property type="evidence" value="ECO:0007669"/>
    <property type="project" value="TreeGrafter"/>
</dbReference>
<dbReference type="NCBIfam" id="TIGR00029">
    <property type="entry name" value="S20"/>
    <property type="match status" value="1"/>
</dbReference>
<evidence type="ECO:0000313" key="6">
    <source>
        <dbReference type="EMBL" id="GAX81378.1"/>
    </source>
</evidence>
<dbReference type="GO" id="GO:0006412">
    <property type="term" value="P:translation"/>
    <property type="evidence" value="ECO:0007669"/>
    <property type="project" value="InterPro"/>
</dbReference>
<gene>
    <name evidence="6" type="ORF">CEUSTIGMA_g8809.t1</name>
</gene>